<feature type="non-terminal residue" evidence="3">
    <location>
        <position position="1"/>
    </location>
</feature>
<gene>
    <name evidence="3" type="ORF">OKA104_LOCUS7388</name>
</gene>
<protein>
    <submittedName>
        <fullName evidence="3">Uncharacterized protein</fullName>
    </submittedName>
</protein>
<dbReference type="EMBL" id="CAJOAY010000284">
    <property type="protein sequence ID" value="CAF3616370.1"/>
    <property type="molecule type" value="Genomic_DNA"/>
</dbReference>
<sequence length="173" mass="20236">MWSLIYVLVLFIKYQRVESLSCYQCSMKYSNSDCNLNNSTYFTECQPTYDTCLTIVLKPSNLDEIIITKYCTKRKACELQQNYTHSLTPCEPYNDGRSWGCVSCCGERDLFDENLISDDNENYESDLDTSPPITTTQNDNKQTKPWEHPTKQEKIIIIINNQQNFDKVYKNLK</sequence>
<feature type="signal peptide" evidence="2">
    <location>
        <begin position="1"/>
        <end position="19"/>
    </location>
</feature>
<proteinExistence type="predicted"/>
<evidence type="ECO:0000313" key="4">
    <source>
        <dbReference type="Proteomes" id="UP000663881"/>
    </source>
</evidence>
<evidence type="ECO:0000256" key="2">
    <source>
        <dbReference type="SAM" id="SignalP"/>
    </source>
</evidence>
<organism evidence="3 4">
    <name type="scientific">Adineta steineri</name>
    <dbReference type="NCBI Taxonomy" id="433720"/>
    <lineage>
        <taxon>Eukaryota</taxon>
        <taxon>Metazoa</taxon>
        <taxon>Spiralia</taxon>
        <taxon>Gnathifera</taxon>
        <taxon>Rotifera</taxon>
        <taxon>Eurotatoria</taxon>
        <taxon>Bdelloidea</taxon>
        <taxon>Adinetida</taxon>
        <taxon>Adinetidae</taxon>
        <taxon>Adineta</taxon>
    </lineage>
</organism>
<feature type="chain" id="PRO_5032972045" evidence="2">
    <location>
        <begin position="20"/>
        <end position="173"/>
    </location>
</feature>
<dbReference type="AlphaFoldDB" id="A0A818P1L8"/>
<dbReference type="SUPFAM" id="SSF57302">
    <property type="entry name" value="Snake toxin-like"/>
    <property type="match status" value="1"/>
</dbReference>
<accession>A0A818P1L8</accession>
<feature type="region of interest" description="Disordered" evidence="1">
    <location>
        <begin position="121"/>
        <end position="147"/>
    </location>
</feature>
<keyword evidence="2" id="KW-0732">Signal</keyword>
<dbReference type="InterPro" id="IPR045860">
    <property type="entry name" value="Snake_toxin-like_sf"/>
</dbReference>
<comment type="caution">
    <text evidence="3">The sequence shown here is derived from an EMBL/GenBank/DDBJ whole genome shotgun (WGS) entry which is preliminary data.</text>
</comment>
<dbReference type="Proteomes" id="UP000663881">
    <property type="component" value="Unassembled WGS sequence"/>
</dbReference>
<evidence type="ECO:0000313" key="3">
    <source>
        <dbReference type="EMBL" id="CAF3616370.1"/>
    </source>
</evidence>
<name>A0A818P1L8_9BILA</name>
<reference evidence="3" key="1">
    <citation type="submission" date="2021-02" db="EMBL/GenBank/DDBJ databases">
        <authorList>
            <person name="Nowell W R."/>
        </authorList>
    </citation>
    <scope>NUCLEOTIDE SEQUENCE</scope>
</reference>
<evidence type="ECO:0000256" key="1">
    <source>
        <dbReference type="SAM" id="MobiDB-lite"/>
    </source>
</evidence>
<feature type="compositionally biased region" description="Polar residues" evidence="1">
    <location>
        <begin position="131"/>
        <end position="140"/>
    </location>
</feature>